<dbReference type="EMBL" id="CP027665">
    <property type="protein sequence ID" value="AVO36984.2"/>
    <property type="molecule type" value="Genomic_DNA"/>
</dbReference>
<dbReference type="Proteomes" id="UP000237655">
    <property type="component" value="Chromosome"/>
</dbReference>
<keyword evidence="2" id="KW-1185">Reference proteome</keyword>
<dbReference type="KEGG" id="thas:C6Y53_04230"/>
<proteinExistence type="predicted"/>
<evidence type="ECO:0000313" key="2">
    <source>
        <dbReference type="Proteomes" id="UP000237655"/>
    </source>
</evidence>
<evidence type="ECO:0000313" key="1">
    <source>
        <dbReference type="EMBL" id="AVO36984.2"/>
    </source>
</evidence>
<sequence>MSSVAPDAAGGGRASRIFAGPGMFPPDHFAAYAIIAFKSRPLAGDRDRFKAICMGYVAAILLPREIDIPLDQQLVTVWPMDHDPSAVRAMEDHDETACDRAVDGYGLAASLQALRDARNALEREDIELMNRNEGPFVLAWSPTRMKGDENALILRMDLSGVVTAAHARERFEAWRDEVEARQDLWIDGWHEERLSDVIGSWADRWGGKVLGFIGGRKG</sequence>
<protein>
    <submittedName>
        <fullName evidence="1">Uncharacterized protein</fullName>
    </submittedName>
</protein>
<accession>A0A2S0MM75</accession>
<name>A0A2S0MM75_9RHOB</name>
<organism evidence="1 2">
    <name type="scientific">Pukyongiella litopenaei</name>
    <dbReference type="NCBI Taxonomy" id="2605946"/>
    <lineage>
        <taxon>Bacteria</taxon>
        <taxon>Pseudomonadati</taxon>
        <taxon>Pseudomonadota</taxon>
        <taxon>Alphaproteobacteria</taxon>
        <taxon>Rhodobacterales</taxon>
        <taxon>Paracoccaceae</taxon>
        <taxon>Pukyongiella</taxon>
    </lineage>
</organism>
<gene>
    <name evidence="1" type="ORF">C6Y53_04230</name>
</gene>
<dbReference type="AlphaFoldDB" id="A0A2S0MM75"/>
<reference evidence="2" key="1">
    <citation type="submission" date="2018-03" db="EMBL/GenBank/DDBJ databases">
        <title>Genomic analysis of the strain SH-1 isolated from shrimp intestine.</title>
        <authorList>
            <person name="Kim Y.-S."/>
            <person name="Kim S.-E."/>
            <person name="Kim K.-H."/>
        </authorList>
    </citation>
    <scope>NUCLEOTIDE SEQUENCE [LARGE SCALE GENOMIC DNA]</scope>
    <source>
        <strain evidence="2">SH-1</strain>
    </source>
</reference>